<evidence type="ECO:0000313" key="8">
    <source>
        <dbReference type="EMBL" id="EEF60065.1"/>
    </source>
</evidence>
<dbReference type="Gene3D" id="2.60.120.260">
    <property type="entry name" value="Galactose-binding domain-like"/>
    <property type="match status" value="2"/>
</dbReference>
<dbReference type="STRING" id="320771.Cflav_PD3124"/>
<evidence type="ECO:0000256" key="1">
    <source>
        <dbReference type="ARBA" id="ARBA00001445"/>
    </source>
</evidence>
<dbReference type="EMBL" id="ABOX02000020">
    <property type="protein sequence ID" value="EEF60065.1"/>
    <property type="molecule type" value="Genomic_DNA"/>
</dbReference>
<dbReference type="InterPro" id="IPR035396">
    <property type="entry name" value="Bac_rhamnosid6H"/>
</dbReference>
<evidence type="ECO:0000313" key="9">
    <source>
        <dbReference type="Proteomes" id="UP000003688"/>
    </source>
</evidence>
<dbReference type="Pfam" id="PF25788">
    <property type="entry name" value="Ig_Rha78A_N"/>
    <property type="match status" value="1"/>
</dbReference>
<dbReference type="InterPro" id="IPR036116">
    <property type="entry name" value="FN3_sf"/>
</dbReference>
<comment type="catalytic activity">
    <reaction evidence="1">
        <text>Hydrolysis of terminal non-reducing alpha-L-rhamnose residues in alpha-L-rhamnosides.</text>
        <dbReference type="EC" id="3.2.1.40"/>
    </reaction>
</comment>
<accession>B9XJ27</accession>
<feature type="domain" description="Alpha-L-rhamnosidase six-hairpin glycosidase" evidence="6">
    <location>
        <begin position="437"/>
        <end position="760"/>
    </location>
</feature>
<evidence type="ECO:0000259" key="6">
    <source>
        <dbReference type="Pfam" id="PF17389"/>
    </source>
</evidence>
<feature type="domain" description="Alpha-L-rhamnosidase C-terminal" evidence="7">
    <location>
        <begin position="763"/>
        <end position="830"/>
    </location>
</feature>
<protein>
    <recommendedName>
        <fullName evidence="2">alpha-L-rhamnosidase</fullName>
        <ecNumber evidence="2">3.2.1.40</ecNumber>
    </recommendedName>
</protein>
<dbReference type="Gene3D" id="2.60.420.10">
    <property type="entry name" value="Maltose phosphorylase, domain 3"/>
    <property type="match status" value="1"/>
</dbReference>
<dbReference type="Gene3D" id="1.50.10.10">
    <property type="match status" value="1"/>
</dbReference>
<evidence type="ECO:0000259" key="7">
    <source>
        <dbReference type="Pfam" id="PF17390"/>
    </source>
</evidence>
<dbReference type="GO" id="GO:0030596">
    <property type="term" value="F:alpha-L-rhamnosidase activity"/>
    <property type="evidence" value="ECO:0007669"/>
    <property type="project" value="UniProtKB-EC"/>
</dbReference>
<dbReference type="GO" id="GO:0005975">
    <property type="term" value="P:carbohydrate metabolic process"/>
    <property type="evidence" value="ECO:0007669"/>
    <property type="project" value="InterPro"/>
</dbReference>
<dbReference type="InterPro" id="IPR054720">
    <property type="entry name" value="HpiC1"/>
</dbReference>
<reference evidence="8 9" key="1">
    <citation type="journal article" date="2011" name="J. Bacteriol.">
        <title>Genome sequence of 'Pedosphaera parvula' Ellin514, an aerobic Verrucomicrobial isolate from pasture soil.</title>
        <authorList>
            <person name="Kant R."/>
            <person name="van Passel M.W."/>
            <person name="Sangwan P."/>
            <person name="Palva A."/>
            <person name="Lucas S."/>
            <person name="Copeland A."/>
            <person name="Lapidus A."/>
            <person name="Glavina Del Rio T."/>
            <person name="Dalin E."/>
            <person name="Tice H."/>
            <person name="Bruce D."/>
            <person name="Goodwin L."/>
            <person name="Pitluck S."/>
            <person name="Chertkov O."/>
            <person name="Larimer F.W."/>
            <person name="Land M.L."/>
            <person name="Hauser L."/>
            <person name="Brettin T.S."/>
            <person name="Detter J.C."/>
            <person name="Han S."/>
            <person name="de Vos W.M."/>
            <person name="Janssen P.H."/>
            <person name="Smidt H."/>
        </authorList>
    </citation>
    <scope>NUCLEOTIDE SEQUENCE [LARGE SCALE GENOMIC DNA]</scope>
    <source>
        <strain evidence="8 9">Ellin514</strain>
    </source>
</reference>
<dbReference type="Proteomes" id="UP000003688">
    <property type="component" value="Unassembled WGS sequence"/>
</dbReference>
<dbReference type="EC" id="3.2.1.40" evidence="2"/>
<evidence type="ECO:0000256" key="3">
    <source>
        <dbReference type="ARBA" id="ARBA00022801"/>
    </source>
</evidence>
<keyword evidence="9" id="KW-1185">Reference proteome</keyword>
<feature type="domain" description="Bacterial alpha-L-rhamnosidase N-terminal" evidence="5">
    <location>
        <begin position="142"/>
        <end position="313"/>
    </location>
</feature>
<dbReference type="PANTHER" id="PTHR33307:SF6">
    <property type="entry name" value="ALPHA-RHAMNOSIDASE (EUROFUNG)-RELATED"/>
    <property type="match status" value="1"/>
</dbReference>
<dbReference type="Pfam" id="PF17390">
    <property type="entry name" value="Bac_rhamnosid_C"/>
    <property type="match status" value="1"/>
</dbReference>
<dbReference type="Pfam" id="PF17957">
    <property type="entry name" value="Big_7"/>
    <property type="match status" value="1"/>
</dbReference>
<dbReference type="Gene3D" id="2.60.40.10">
    <property type="entry name" value="Immunoglobulins"/>
    <property type="match status" value="3"/>
</dbReference>
<dbReference type="PANTHER" id="PTHR33307">
    <property type="entry name" value="ALPHA-RHAMNOSIDASE (EUROFUNG)"/>
    <property type="match status" value="1"/>
</dbReference>
<dbReference type="InterPro" id="IPR035398">
    <property type="entry name" value="Bac_rhamnosid_C"/>
</dbReference>
<dbReference type="Pfam" id="PF17389">
    <property type="entry name" value="Bac_rhamnosid6H"/>
    <property type="match status" value="1"/>
</dbReference>
<gene>
    <name evidence="8" type="ORF">Cflav_PD3124</name>
</gene>
<sequence>MRCEHLQDPLGIDVVKPRLSWVLTSTNRGCHQTAYQVLVASSPAILAQNQGDMWNSGKVVSDQSILAAYDGQPLVSGHQYYWKVRVWDQDGTASAWSPTAAWSMGLLSPSDWSANWIGMNTDTNILPAPPSPMLRKTFTVSKPVARATAYICGLGYYELQLNGAKVGDHVLDPTWTRYDDHSDYVTYDVTTNLLQGQNALGIQLANGFYNQWTTDAWNTYNAPWRALPQTIMQLDVEYTDGTSMRVISDQTWKASTGPLLLDATRLGEVYDARLEQQGWAAASYNDSAWGSAILREGIRGDLIAPNAEPIRVKKTMSPVKIIPVSGQPGVYTFDFGQNLVGWGRLSVTGPAGTVVTMVFGEKTNSNGSVDQGNINVYVDSQRTYFQKDIYTLKGGGVEVWEPRFTYHGFRYAQVSGLPSAPTTNTLVARVLNTDFESAGSFLCSSDLLNRIETNTLWSYLGNFVGIPTDCPHREKNGWTGDAQLACEIGLTHFGSAAAYTRWLREFRPEEFASGGYGVLPNAVWGASVGPPWESAYLIIPWSIYQHCGDERILTNNYVGMKAYVDYLTSVASGNIVSFGLGDWLPAATTTPTSVTGTTYYYQDALIVARTAALMGNTAESLQYSNLAAQIKTSFNSTFYNSTTKLYSVGSQTAQSAALYFGLADTNQVPAVAKTLADNVRGVGNTVDTGILGSKYLLRALCDNGQSDTALALATQTTYPSWGYTVLSGGTTLWETWNGTGSIDSLNHVMFGDISAWFIQYLAGIRPGAPGYKTVTIKPEIVSGLTWAQATHESPYGTISSAWQLSGQDVNLNITIPPGAVAKVYLPTMGGSATNLVIKETGTTIWQGGAIAASVSSVTFDHFEGGGAQTYSVWSVASGSYQFAWNVLPVPNGLTAKAGNRWVSLNWNAVPGATGYNVKRSTASGGPYATLVSGLNTTNYNDAPLSNGVTWYYVVSAVYSNGESFNSSEASAKPSEILNAGFEIPHIGGGYMYTPQGVSWNFTGGTDNGSGIAANNSGFTSENPSAPEGTQVGFVQSNGVISQILSGFIPGTHYTITFAAAQRAGGNQHGGESWDVRIDGNVIASFNPGPTATSYVDYTANFTATAANHSLAFVGTDLATGDNTVFLDSVRVSPSLQPAPIMVTLTSPINNTGFATGMLVNLAATVNSNGNTINSVQFYASTNTLIGTDTSAPYTYIWTNPTAGNYKVFARAIFNGGNVSDSGVVNIVVTNLPPVIQGINSIPGGQYFSIGGTGQAGQPVVLMTTAGLSAPVLWSPLATNQADANGHVVFSNLAATNQQQFYRLAAPQ</sequence>
<dbReference type="Pfam" id="PF05592">
    <property type="entry name" value="Bac_rhamnosid"/>
    <property type="match status" value="1"/>
</dbReference>
<dbReference type="InterPro" id="IPR013783">
    <property type="entry name" value="Ig-like_fold"/>
</dbReference>
<dbReference type="Pfam" id="PF08531">
    <property type="entry name" value="Bac_rhamnosid_N"/>
    <property type="match status" value="1"/>
</dbReference>
<dbReference type="InterPro" id="IPR013737">
    <property type="entry name" value="Bac_rhamnosid_N"/>
</dbReference>
<evidence type="ECO:0000259" key="5">
    <source>
        <dbReference type="Pfam" id="PF08531"/>
    </source>
</evidence>
<comment type="caution">
    <text evidence="8">The sequence shown here is derived from an EMBL/GenBank/DDBJ whole genome shotgun (WGS) entry which is preliminary data.</text>
</comment>
<dbReference type="InterPro" id="IPR016007">
    <property type="entry name" value="Alpha_rhamnosid"/>
</dbReference>
<evidence type="ECO:0000256" key="2">
    <source>
        <dbReference type="ARBA" id="ARBA00012652"/>
    </source>
</evidence>
<proteinExistence type="predicted"/>
<dbReference type="SUPFAM" id="SSF48208">
    <property type="entry name" value="Six-hairpin glycosidases"/>
    <property type="match status" value="1"/>
</dbReference>
<dbReference type="InterPro" id="IPR008902">
    <property type="entry name" value="Rhamnosid_concanavalin"/>
</dbReference>
<dbReference type="RefSeq" id="WP_007415820.1">
    <property type="nucleotide sequence ID" value="NZ_ABOX02000020.1"/>
</dbReference>
<organism evidence="8 9">
    <name type="scientific">Pedosphaera parvula (strain Ellin514)</name>
    <dbReference type="NCBI Taxonomy" id="320771"/>
    <lineage>
        <taxon>Bacteria</taxon>
        <taxon>Pseudomonadati</taxon>
        <taxon>Verrucomicrobiota</taxon>
        <taxon>Pedosphaerae</taxon>
        <taxon>Pedosphaerales</taxon>
        <taxon>Pedosphaeraceae</taxon>
        <taxon>Pedosphaera</taxon>
    </lineage>
</organism>
<dbReference type="InterPro" id="IPR008928">
    <property type="entry name" value="6-hairpin_glycosidase_sf"/>
</dbReference>
<dbReference type="SUPFAM" id="SSF49265">
    <property type="entry name" value="Fibronectin type III"/>
    <property type="match status" value="1"/>
</dbReference>
<name>B9XJ27_PEDPL</name>
<dbReference type="InterPro" id="IPR012341">
    <property type="entry name" value="6hp_glycosidase-like_sf"/>
</dbReference>
<feature type="domain" description="Alpha-L-rhamnosidase concanavalin-like" evidence="4">
    <location>
        <begin position="327"/>
        <end position="431"/>
    </location>
</feature>
<dbReference type="Pfam" id="PF22825">
    <property type="entry name" value="HpiC1-like"/>
    <property type="match status" value="1"/>
</dbReference>
<keyword evidence="3" id="KW-0378">Hydrolase</keyword>
<evidence type="ECO:0000259" key="4">
    <source>
        <dbReference type="Pfam" id="PF05592"/>
    </source>
</evidence>